<comment type="caution">
    <text evidence="2">The sequence shown here is derived from an EMBL/GenBank/DDBJ whole genome shotgun (WGS) entry which is preliminary data.</text>
</comment>
<keyword evidence="3" id="KW-1185">Reference proteome</keyword>
<evidence type="ECO:0000313" key="3">
    <source>
        <dbReference type="Proteomes" id="UP000324222"/>
    </source>
</evidence>
<feature type="region of interest" description="Disordered" evidence="1">
    <location>
        <begin position="52"/>
        <end position="92"/>
    </location>
</feature>
<protein>
    <submittedName>
        <fullName evidence="2">Uncharacterized protein</fullName>
    </submittedName>
</protein>
<dbReference type="Proteomes" id="UP000324222">
    <property type="component" value="Unassembled WGS sequence"/>
</dbReference>
<proteinExistence type="predicted"/>
<evidence type="ECO:0000256" key="1">
    <source>
        <dbReference type="SAM" id="MobiDB-lite"/>
    </source>
</evidence>
<name>A0A5B7GX19_PORTR</name>
<gene>
    <name evidence="2" type="ORF">E2C01_058638</name>
</gene>
<dbReference type="AlphaFoldDB" id="A0A5B7GX19"/>
<evidence type="ECO:0000313" key="2">
    <source>
        <dbReference type="EMBL" id="MPC64520.1"/>
    </source>
</evidence>
<organism evidence="2 3">
    <name type="scientific">Portunus trituberculatus</name>
    <name type="common">Swimming crab</name>
    <name type="synonym">Neptunus trituberculatus</name>
    <dbReference type="NCBI Taxonomy" id="210409"/>
    <lineage>
        <taxon>Eukaryota</taxon>
        <taxon>Metazoa</taxon>
        <taxon>Ecdysozoa</taxon>
        <taxon>Arthropoda</taxon>
        <taxon>Crustacea</taxon>
        <taxon>Multicrustacea</taxon>
        <taxon>Malacostraca</taxon>
        <taxon>Eumalacostraca</taxon>
        <taxon>Eucarida</taxon>
        <taxon>Decapoda</taxon>
        <taxon>Pleocyemata</taxon>
        <taxon>Brachyura</taxon>
        <taxon>Eubrachyura</taxon>
        <taxon>Portunoidea</taxon>
        <taxon>Portunidae</taxon>
        <taxon>Portuninae</taxon>
        <taxon>Portunus</taxon>
    </lineage>
</organism>
<accession>A0A5B7GX19</accession>
<sequence length="92" mass="9501">MRPSTEEAACIPTISISIWLGSLDAHGYLCQCSTSALFPLPVVTRVNIASGSTDLAEPRSPGCSASGVKGRDPCTPTKGALPAPTKRAEQSD</sequence>
<reference evidence="2 3" key="1">
    <citation type="submission" date="2019-05" db="EMBL/GenBank/DDBJ databases">
        <title>Another draft genome of Portunus trituberculatus and its Hox gene families provides insights of decapod evolution.</title>
        <authorList>
            <person name="Jeong J.-H."/>
            <person name="Song I."/>
            <person name="Kim S."/>
            <person name="Choi T."/>
            <person name="Kim D."/>
            <person name="Ryu S."/>
            <person name="Kim W."/>
        </authorList>
    </citation>
    <scope>NUCLEOTIDE SEQUENCE [LARGE SCALE GENOMIC DNA]</scope>
    <source>
        <tissue evidence="2">Muscle</tissue>
    </source>
</reference>
<dbReference type="EMBL" id="VSRR010022208">
    <property type="protein sequence ID" value="MPC64520.1"/>
    <property type="molecule type" value="Genomic_DNA"/>
</dbReference>